<dbReference type="InterPro" id="IPR029052">
    <property type="entry name" value="Metallo-depent_PP-like"/>
</dbReference>
<evidence type="ECO:0000256" key="1">
    <source>
        <dbReference type="ARBA" id="ARBA00022729"/>
    </source>
</evidence>
<dbReference type="PANTHER" id="PTHR11575">
    <property type="entry name" value="5'-NUCLEOTIDASE-RELATED"/>
    <property type="match status" value="1"/>
</dbReference>
<dbReference type="PANTHER" id="PTHR11575:SF24">
    <property type="entry name" value="5'-NUCLEOTIDASE"/>
    <property type="match status" value="1"/>
</dbReference>
<dbReference type="RefSeq" id="WP_161098650.1">
    <property type="nucleotide sequence ID" value="NZ_WWCW01000086.1"/>
</dbReference>
<organism evidence="6 7">
    <name type="scientific">Duganella vulcania</name>
    <dbReference type="NCBI Taxonomy" id="2692166"/>
    <lineage>
        <taxon>Bacteria</taxon>
        <taxon>Pseudomonadati</taxon>
        <taxon>Pseudomonadota</taxon>
        <taxon>Betaproteobacteria</taxon>
        <taxon>Burkholderiales</taxon>
        <taxon>Oxalobacteraceae</taxon>
        <taxon>Telluria group</taxon>
        <taxon>Duganella</taxon>
    </lineage>
</organism>
<comment type="similarity">
    <text evidence="2">Belongs to the 5'-nucleotidase family.</text>
</comment>
<evidence type="ECO:0000313" key="6">
    <source>
        <dbReference type="EMBL" id="MYM89762.1"/>
    </source>
</evidence>
<dbReference type="Gene3D" id="3.60.21.10">
    <property type="match status" value="1"/>
</dbReference>
<feature type="chain" id="PRO_5033095143" evidence="2">
    <location>
        <begin position="24"/>
        <end position="572"/>
    </location>
</feature>
<reference evidence="6 7" key="1">
    <citation type="submission" date="2020-01" db="EMBL/GenBank/DDBJ databases">
        <title>Novel species isolated from a subtropical stream in China.</title>
        <authorList>
            <person name="Lu H."/>
        </authorList>
    </citation>
    <scope>NUCLEOTIDE SEQUENCE [LARGE SCALE GENOMIC DNA]</scope>
    <source>
        <strain evidence="6 7">FT82W</strain>
    </source>
</reference>
<dbReference type="GO" id="GO:0008253">
    <property type="term" value="F:5'-nucleotidase activity"/>
    <property type="evidence" value="ECO:0007669"/>
    <property type="project" value="TreeGrafter"/>
</dbReference>
<dbReference type="InterPro" id="IPR036907">
    <property type="entry name" value="5'-Nucleotdase_C_sf"/>
</dbReference>
<sequence>MKRIYFIAAFACVAGLGAWVAHGARASLDPNTVEINIVALNDFHGHLEASKFAPAKGAGGAAAAGGIDALGAALQAWRKEDQGLLLIGAGDLVGASPALSNAWADEPSIVALNLLGLRASAVGNHELDHGLAELLRHQRGGCAASPKVAGACQLDRQYGGASFSYLAANIYEQATRRRVFPAYRVELVHGIKVGLIGAVLRDIGATIQPENIAGLEFDDEAKAINQVLPELRAQGVGVFIAMIHQGGYTRARYDQQDCADLDGEITEVVTRLDPAIRVVVSGHTHNGYLCKVAGRMVTQAEADGHMLTRIRLRVDKAANAVTGQHAENVLVEPGQYPPAPVLNAYLDRVRERSAASLLQPAAKLAYAAVKRDPVPSGESPLGDLVADSMLAAAQPLGAQIAFMNDGGLRRDLLSGKAQVSTVAQVRDVLPFGNRLVVMTLSGAQIRELLEQQWRGGAAALRGILQVSDGFSYSWDSSTPEGRRVSPASIRLHGKPLDPSAAYRVVVNGFLAEGGDGYLMFTEGTQPAQAPVNDVDALLAYLRAQEKAGQPAGKQDAGERIRRSAGPAYSLDS</sequence>
<keyword evidence="1 2" id="KW-0732">Signal</keyword>
<feature type="region of interest" description="Disordered" evidence="3">
    <location>
        <begin position="546"/>
        <end position="572"/>
    </location>
</feature>
<evidence type="ECO:0000256" key="2">
    <source>
        <dbReference type="RuleBase" id="RU362119"/>
    </source>
</evidence>
<dbReference type="AlphaFoldDB" id="A0A845G8G8"/>
<dbReference type="InterPro" id="IPR008334">
    <property type="entry name" value="5'-Nucleotdase_C"/>
</dbReference>
<name>A0A845G8G8_9BURK</name>
<dbReference type="GO" id="GO:0030288">
    <property type="term" value="C:outer membrane-bounded periplasmic space"/>
    <property type="evidence" value="ECO:0007669"/>
    <property type="project" value="TreeGrafter"/>
</dbReference>
<proteinExistence type="inferred from homology"/>
<keyword evidence="2" id="KW-0547">Nucleotide-binding</keyword>
<protein>
    <submittedName>
        <fullName evidence="6">Bifunctional metallophosphatase/5'-nucleotidase</fullName>
    </submittedName>
</protein>
<dbReference type="EMBL" id="WWCW01000086">
    <property type="protein sequence ID" value="MYM89762.1"/>
    <property type="molecule type" value="Genomic_DNA"/>
</dbReference>
<dbReference type="SUPFAM" id="SSF56300">
    <property type="entry name" value="Metallo-dependent phosphatases"/>
    <property type="match status" value="1"/>
</dbReference>
<dbReference type="InterPro" id="IPR004843">
    <property type="entry name" value="Calcineurin-like_PHP"/>
</dbReference>
<dbReference type="PRINTS" id="PR01607">
    <property type="entry name" value="APYRASEFAMLY"/>
</dbReference>
<feature type="signal peptide" evidence="2">
    <location>
        <begin position="1"/>
        <end position="23"/>
    </location>
</feature>
<feature type="domain" description="Calcineurin-like phosphoesterase" evidence="4">
    <location>
        <begin position="36"/>
        <end position="286"/>
    </location>
</feature>
<dbReference type="SUPFAM" id="SSF55816">
    <property type="entry name" value="5'-nucleotidase (syn. UDP-sugar hydrolase), C-terminal domain"/>
    <property type="match status" value="1"/>
</dbReference>
<evidence type="ECO:0000313" key="7">
    <source>
        <dbReference type="Proteomes" id="UP000470302"/>
    </source>
</evidence>
<feature type="domain" description="5'-Nucleotidase C-terminal" evidence="5">
    <location>
        <begin position="370"/>
        <end position="522"/>
    </location>
</feature>
<accession>A0A845G8G8</accession>
<dbReference type="GO" id="GO:0000166">
    <property type="term" value="F:nucleotide binding"/>
    <property type="evidence" value="ECO:0007669"/>
    <property type="project" value="UniProtKB-KW"/>
</dbReference>
<comment type="caution">
    <text evidence="6">The sequence shown here is derived from an EMBL/GenBank/DDBJ whole genome shotgun (WGS) entry which is preliminary data.</text>
</comment>
<evidence type="ECO:0000259" key="4">
    <source>
        <dbReference type="Pfam" id="PF00149"/>
    </source>
</evidence>
<dbReference type="GO" id="GO:0009166">
    <property type="term" value="P:nucleotide catabolic process"/>
    <property type="evidence" value="ECO:0007669"/>
    <property type="project" value="InterPro"/>
</dbReference>
<dbReference type="Gene3D" id="3.90.780.10">
    <property type="entry name" value="5'-Nucleotidase, C-terminal domain"/>
    <property type="match status" value="1"/>
</dbReference>
<dbReference type="Pfam" id="PF00149">
    <property type="entry name" value="Metallophos"/>
    <property type="match status" value="1"/>
</dbReference>
<evidence type="ECO:0000259" key="5">
    <source>
        <dbReference type="Pfam" id="PF02872"/>
    </source>
</evidence>
<evidence type="ECO:0000256" key="3">
    <source>
        <dbReference type="SAM" id="MobiDB-lite"/>
    </source>
</evidence>
<dbReference type="InterPro" id="IPR006179">
    <property type="entry name" value="5_nucleotidase/apyrase"/>
</dbReference>
<keyword evidence="2" id="KW-0378">Hydrolase</keyword>
<dbReference type="GO" id="GO:0008768">
    <property type="term" value="F:UDP-sugar diphosphatase activity"/>
    <property type="evidence" value="ECO:0007669"/>
    <property type="project" value="TreeGrafter"/>
</dbReference>
<gene>
    <name evidence="6" type="ORF">GTP91_21600</name>
</gene>
<dbReference type="Pfam" id="PF02872">
    <property type="entry name" value="5_nucleotid_C"/>
    <property type="match status" value="1"/>
</dbReference>
<dbReference type="Proteomes" id="UP000470302">
    <property type="component" value="Unassembled WGS sequence"/>
</dbReference>